<protein>
    <recommendedName>
        <fullName evidence="3">NET2A-D/KIP1-like C-terminal domain-containing protein</fullName>
    </recommendedName>
</protein>
<feature type="region of interest" description="Disordered" evidence="2">
    <location>
        <begin position="53"/>
        <end position="92"/>
    </location>
</feature>
<evidence type="ECO:0000259" key="3">
    <source>
        <dbReference type="Pfam" id="PF24918"/>
    </source>
</evidence>
<evidence type="ECO:0000313" key="4">
    <source>
        <dbReference type="EMBL" id="JAD89818.1"/>
    </source>
</evidence>
<feature type="compositionally biased region" description="Basic and acidic residues" evidence="2">
    <location>
        <begin position="53"/>
        <end position="63"/>
    </location>
</feature>
<sequence>MKNIIVVDAYSSEARDGISPCVPARDTEETEGLHRQVSQVCADLGNVASDICHSHQPEKKSSNGKDLASEASTLSDHGGSSQHGKSTLTGEEGVPSWQEFLLDGLEGREAILLADYTSVLRNYKETKRRLAELEKKNQEHLEETKAVIRELRNANSMKYVEIQSLRNLLDSSETPPSKTASNTTGFSSMRSFRVTDRSNGTLDREISTVEEINFSHIEALGSTSPFEVKFRNEIDSLVEENLQFLVRYSMACQHMQDFDRKYQEVQNEMEDLEDKKTGVSDSATVPEPFSRTTTVPEPPEKKLRELRTELDVWFEQNALLDQEVQLKTTSLCRLQEEIAEALRASSEIDGAIFTPYEAAKFQGEVLNMQQSNSKVESELQAALERMRELQAKVNDALQLRESFELSSRRLSPPEPEGSYQNQFKHFPSRRRVPLRNFLFGTKRKKKSIFACINPTLQKQFSDL</sequence>
<evidence type="ECO:0000256" key="1">
    <source>
        <dbReference type="SAM" id="Coils"/>
    </source>
</evidence>
<feature type="compositionally biased region" description="Polar residues" evidence="2">
    <location>
        <begin position="70"/>
        <end position="89"/>
    </location>
</feature>
<feature type="region of interest" description="Disordered" evidence="2">
    <location>
        <begin position="271"/>
        <end position="297"/>
    </location>
</feature>
<feature type="coiled-coil region" evidence="1">
    <location>
        <begin position="116"/>
        <end position="150"/>
    </location>
</feature>
<feature type="coiled-coil region" evidence="1">
    <location>
        <begin position="365"/>
        <end position="406"/>
    </location>
</feature>
<dbReference type="Pfam" id="PF24918">
    <property type="entry name" value="NET2A_C"/>
    <property type="match status" value="1"/>
</dbReference>
<evidence type="ECO:0000256" key="2">
    <source>
        <dbReference type="SAM" id="MobiDB-lite"/>
    </source>
</evidence>
<dbReference type="PANTHER" id="PTHR31631:SF4">
    <property type="entry name" value="OS07G0695400 PROTEIN"/>
    <property type="match status" value="1"/>
</dbReference>
<reference evidence="4" key="1">
    <citation type="submission" date="2014-09" db="EMBL/GenBank/DDBJ databases">
        <authorList>
            <person name="Magalhaes I.L.F."/>
            <person name="Oliveira U."/>
            <person name="Santos F.R."/>
            <person name="Vidigal T.H.D.A."/>
            <person name="Brescovit A.D."/>
            <person name="Santos A.J."/>
        </authorList>
    </citation>
    <scope>NUCLEOTIDE SEQUENCE</scope>
    <source>
        <tissue evidence="4">Shoot tissue taken approximately 20 cm above the soil surface</tissue>
    </source>
</reference>
<name>A0A0A9DSZ6_ARUDO</name>
<reference evidence="4" key="2">
    <citation type="journal article" date="2015" name="Data Brief">
        <title>Shoot transcriptome of the giant reed, Arundo donax.</title>
        <authorList>
            <person name="Barrero R.A."/>
            <person name="Guerrero F.D."/>
            <person name="Moolhuijzen P."/>
            <person name="Goolsby J.A."/>
            <person name="Tidwell J."/>
            <person name="Bellgard S.E."/>
            <person name="Bellgard M.I."/>
        </authorList>
    </citation>
    <scope>NUCLEOTIDE SEQUENCE</scope>
    <source>
        <tissue evidence="4">Shoot tissue taken approximately 20 cm above the soil surface</tissue>
    </source>
</reference>
<feature type="domain" description="NET2A-D/KIP1-like C-terminal" evidence="3">
    <location>
        <begin position="227"/>
        <end position="407"/>
    </location>
</feature>
<dbReference type="EMBL" id="GBRH01208077">
    <property type="protein sequence ID" value="JAD89818.1"/>
    <property type="molecule type" value="Transcribed_RNA"/>
</dbReference>
<dbReference type="AlphaFoldDB" id="A0A0A9DSZ6"/>
<proteinExistence type="predicted"/>
<accession>A0A0A9DSZ6</accession>
<organism evidence="4">
    <name type="scientific">Arundo donax</name>
    <name type="common">Giant reed</name>
    <name type="synonym">Donax arundinaceus</name>
    <dbReference type="NCBI Taxonomy" id="35708"/>
    <lineage>
        <taxon>Eukaryota</taxon>
        <taxon>Viridiplantae</taxon>
        <taxon>Streptophyta</taxon>
        <taxon>Embryophyta</taxon>
        <taxon>Tracheophyta</taxon>
        <taxon>Spermatophyta</taxon>
        <taxon>Magnoliopsida</taxon>
        <taxon>Liliopsida</taxon>
        <taxon>Poales</taxon>
        <taxon>Poaceae</taxon>
        <taxon>PACMAD clade</taxon>
        <taxon>Arundinoideae</taxon>
        <taxon>Arundineae</taxon>
        <taxon>Arundo</taxon>
    </lineage>
</organism>
<dbReference type="PANTHER" id="PTHR31631">
    <property type="entry name" value="PROTEIN NETWORKED 2D"/>
    <property type="match status" value="1"/>
</dbReference>
<dbReference type="InterPro" id="IPR056889">
    <property type="entry name" value="NET2A-D/KIP1-like_C"/>
</dbReference>
<keyword evidence="1" id="KW-0175">Coiled coil</keyword>